<keyword evidence="1 5" id="KW-0597">Phosphoprotein</keyword>
<dbReference type="AlphaFoldDB" id="A0A3E1NSG9"/>
<dbReference type="PRINTS" id="PR00038">
    <property type="entry name" value="HTHLUXR"/>
</dbReference>
<dbReference type="CDD" id="cd06170">
    <property type="entry name" value="LuxR_C_like"/>
    <property type="match status" value="1"/>
</dbReference>
<dbReference type="OrthoDB" id="9797341at2"/>
<reference evidence="8 9" key="1">
    <citation type="submission" date="2018-08" db="EMBL/GenBank/DDBJ databases">
        <title>Chitinophaga sp. K20C18050901, a novel bacterium isolated from forest soil.</title>
        <authorList>
            <person name="Wang C."/>
        </authorList>
    </citation>
    <scope>NUCLEOTIDE SEQUENCE [LARGE SCALE GENOMIC DNA]</scope>
    <source>
        <strain evidence="8 9">K20C18050901</strain>
    </source>
</reference>
<dbReference type="SMART" id="SM00421">
    <property type="entry name" value="HTH_LUXR"/>
    <property type="match status" value="1"/>
</dbReference>
<feature type="domain" description="HTH luxR-type" evidence="6">
    <location>
        <begin position="142"/>
        <end position="207"/>
    </location>
</feature>
<keyword evidence="3 8" id="KW-0238">DNA-binding</keyword>
<dbReference type="InterPro" id="IPR001789">
    <property type="entry name" value="Sig_transdc_resp-reg_receiver"/>
</dbReference>
<evidence type="ECO:0000256" key="2">
    <source>
        <dbReference type="ARBA" id="ARBA00023015"/>
    </source>
</evidence>
<accession>A0A3E1NSG9</accession>
<dbReference type="GO" id="GO:0006355">
    <property type="term" value="P:regulation of DNA-templated transcription"/>
    <property type="evidence" value="ECO:0007669"/>
    <property type="project" value="InterPro"/>
</dbReference>
<dbReference type="PROSITE" id="PS50043">
    <property type="entry name" value="HTH_LUXR_2"/>
    <property type="match status" value="1"/>
</dbReference>
<dbReference type="Pfam" id="PF00196">
    <property type="entry name" value="GerE"/>
    <property type="match status" value="1"/>
</dbReference>
<gene>
    <name evidence="8" type="ORF">DXN04_31485</name>
</gene>
<keyword evidence="9" id="KW-1185">Reference proteome</keyword>
<keyword evidence="2" id="KW-0805">Transcription regulation</keyword>
<dbReference type="PANTHER" id="PTHR43214">
    <property type="entry name" value="TWO-COMPONENT RESPONSE REGULATOR"/>
    <property type="match status" value="1"/>
</dbReference>
<comment type="caution">
    <text evidence="8">The sequence shown here is derived from an EMBL/GenBank/DDBJ whole genome shotgun (WGS) entry which is preliminary data.</text>
</comment>
<dbReference type="Gene3D" id="3.40.50.2300">
    <property type="match status" value="1"/>
</dbReference>
<evidence type="ECO:0000313" key="8">
    <source>
        <dbReference type="EMBL" id="RFM30860.1"/>
    </source>
</evidence>
<evidence type="ECO:0000256" key="3">
    <source>
        <dbReference type="ARBA" id="ARBA00023125"/>
    </source>
</evidence>
<proteinExistence type="predicted"/>
<evidence type="ECO:0000256" key="5">
    <source>
        <dbReference type="PROSITE-ProRule" id="PRU00169"/>
    </source>
</evidence>
<evidence type="ECO:0000259" key="7">
    <source>
        <dbReference type="PROSITE" id="PS50110"/>
    </source>
</evidence>
<dbReference type="GO" id="GO:0000160">
    <property type="term" value="P:phosphorelay signal transduction system"/>
    <property type="evidence" value="ECO:0007669"/>
    <property type="project" value="InterPro"/>
</dbReference>
<dbReference type="PROSITE" id="PS50110">
    <property type="entry name" value="RESPONSE_REGULATORY"/>
    <property type="match status" value="1"/>
</dbReference>
<protein>
    <submittedName>
        <fullName evidence="8">DNA-binding response regulator</fullName>
    </submittedName>
</protein>
<organism evidence="8 9">
    <name type="scientific">Chitinophaga silvisoli</name>
    <dbReference type="NCBI Taxonomy" id="2291814"/>
    <lineage>
        <taxon>Bacteria</taxon>
        <taxon>Pseudomonadati</taxon>
        <taxon>Bacteroidota</taxon>
        <taxon>Chitinophagia</taxon>
        <taxon>Chitinophagales</taxon>
        <taxon>Chitinophagaceae</taxon>
        <taxon>Chitinophaga</taxon>
    </lineage>
</organism>
<dbReference type="RefSeq" id="WP_116857406.1">
    <property type="nucleotide sequence ID" value="NZ_QTJV01000018.1"/>
</dbReference>
<keyword evidence="4" id="KW-0804">Transcription</keyword>
<dbReference type="SMART" id="SM00448">
    <property type="entry name" value="REC"/>
    <property type="match status" value="1"/>
</dbReference>
<dbReference type="InterPro" id="IPR016032">
    <property type="entry name" value="Sig_transdc_resp-reg_C-effctor"/>
</dbReference>
<evidence type="ECO:0000313" key="9">
    <source>
        <dbReference type="Proteomes" id="UP000261174"/>
    </source>
</evidence>
<dbReference type="InterPro" id="IPR039420">
    <property type="entry name" value="WalR-like"/>
</dbReference>
<dbReference type="Pfam" id="PF00072">
    <property type="entry name" value="Response_reg"/>
    <property type="match status" value="1"/>
</dbReference>
<dbReference type="EMBL" id="QTJV01000018">
    <property type="protein sequence ID" value="RFM30860.1"/>
    <property type="molecule type" value="Genomic_DNA"/>
</dbReference>
<dbReference type="CDD" id="cd17535">
    <property type="entry name" value="REC_NarL-like"/>
    <property type="match status" value="1"/>
</dbReference>
<feature type="domain" description="Response regulatory" evidence="7">
    <location>
        <begin position="4"/>
        <end position="120"/>
    </location>
</feature>
<feature type="modified residue" description="4-aspartylphosphate" evidence="5">
    <location>
        <position position="55"/>
    </location>
</feature>
<dbReference type="InterPro" id="IPR058245">
    <property type="entry name" value="NreC/VraR/RcsB-like_REC"/>
</dbReference>
<dbReference type="InterPro" id="IPR000792">
    <property type="entry name" value="Tscrpt_reg_LuxR_C"/>
</dbReference>
<dbReference type="GO" id="GO:0003677">
    <property type="term" value="F:DNA binding"/>
    <property type="evidence" value="ECO:0007669"/>
    <property type="project" value="UniProtKB-KW"/>
</dbReference>
<dbReference type="InterPro" id="IPR011006">
    <property type="entry name" value="CheY-like_superfamily"/>
</dbReference>
<dbReference type="SUPFAM" id="SSF52172">
    <property type="entry name" value="CheY-like"/>
    <property type="match status" value="1"/>
</dbReference>
<name>A0A3E1NSG9_9BACT</name>
<dbReference type="SUPFAM" id="SSF46894">
    <property type="entry name" value="C-terminal effector domain of the bipartite response regulators"/>
    <property type="match status" value="1"/>
</dbReference>
<dbReference type="PANTHER" id="PTHR43214:SF41">
    <property type="entry name" value="NITRATE_NITRITE RESPONSE REGULATOR PROTEIN NARP"/>
    <property type="match status" value="1"/>
</dbReference>
<evidence type="ECO:0000259" key="6">
    <source>
        <dbReference type="PROSITE" id="PS50043"/>
    </source>
</evidence>
<evidence type="ECO:0000256" key="1">
    <source>
        <dbReference type="ARBA" id="ARBA00022553"/>
    </source>
</evidence>
<dbReference type="Proteomes" id="UP000261174">
    <property type="component" value="Unassembled WGS sequence"/>
</dbReference>
<sequence>MPVNIMLADDHRLFTTGIRNLLGTDPALRVTHIATNGQELLDLFPVRLPDMVLIDINMPVMNGLEACRLIRDHYPKVKVIIVSGYNDAHLITEAMQAGARGYLLKDCNAEDLFHTIHLVNSGQTSFPFRPHLPVKNFETDNAFLQQFNLTRREKEILQLISRQHTNQQIADHLHLSIYTIETHRKNIMKKLQLKTPAALMKFILTHPCHSVIFGFYCLVLLS</sequence>
<evidence type="ECO:0000256" key="4">
    <source>
        <dbReference type="ARBA" id="ARBA00023163"/>
    </source>
</evidence>